<feature type="compositionally biased region" description="Low complexity" evidence="2">
    <location>
        <begin position="452"/>
        <end position="468"/>
    </location>
</feature>
<evidence type="ECO:0000256" key="2">
    <source>
        <dbReference type="SAM" id="MobiDB-lite"/>
    </source>
</evidence>
<feature type="compositionally biased region" description="Basic residues" evidence="2">
    <location>
        <begin position="261"/>
        <end position="276"/>
    </location>
</feature>
<reference evidence="5" key="1">
    <citation type="submission" date="2013-09" db="EMBL/GenBank/DDBJ databases">
        <title>The Genome Sequence of Anopheles maculatus species B.</title>
        <authorList>
            <consortium name="The Broad Institute Genomics Platform"/>
            <person name="Neafsey D.E."/>
            <person name="Besansky N."/>
            <person name="Howell P."/>
            <person name="Walton C."/>
            <person name="Young S.K."/>
            <person name="Zeng Q."/>
            <person name="Gargeya S."/>
            <person name="Fitzgerald M."/>
            <person name="Haas B."/>
            <person name="Abouelleil A."/>
            <person name="Allen A.W."/>
            <person name="Alvarado L."/>
            <person name="Arachchi H.M."/>
            <person name="Berlin A.M."/>
            <person name="Chapman S.B."/>
            <person name="Gainer-Dewar J."/>
            <person name="Goldberg J."/>
            <person name="Griggs A."/>
            <person name="Gujja S."/>
            <person name="Hansen M."/>
            <person name="Howarth C."/>
            <person name="Imamovic A."/>
            <person name="Ireland A."/>
            <person name="Larimer J."/>
            <person name="McCowan C."/>
            <person name="Murphy C."/>
            <person name="Pearson M."/>
            <person name="Poon T.W."/>
            <person name="Priest M."/>
            <person name="Roberts A."/>
            <person name="Saif S."/>
            <person name="Shea T."/>
            <person name="Sisk P."/>
            <person name="Sykes S."/>
            <person name="Wortman J."/>
            <person name="Nusbaum C."/>
            <person name="Birren B."/>
        </authorList>
    </citation>
    <scope>NUCLEOTIDE SEQUENCE [LARGE SCALE GENOMIC DNA]</scope>
    <source>
        <strain evidence="5">maculatus3</strain>
    </source>
</reference>
<dbReference type="InterPro" id="IPR013761">
    <property type="entry name" value="SAM/pointed_sf"/>
</dbReference>
<feature type="region of interest" description="Disordered" evidence="2">
    <location>
        <begin position="452"/>
        <end position="477"/>
    </location>
</feature>
<feature type="region of interest" description="Disordered" evidence="2">
    <location>
        <begin position="231"/>
        <end position="360"/>
    </location>
</feature>
<organism evidence="4 5">
    <name type="scientific">Anopheles maculatus</name>
    <dbReference type="NCBI Taxonomy" id="74869"/>
    <lineage>
        <taxon>Eukaryota</taxon>
        <taxon>Metazoa</taxon>
        <taxon>Ecdysozoa</taxon>
        <taxon>Arthropoda</taxon>
        <taxon>Hexapoda</taxon>
        <taxon>Insecta</taxon>
        <taxon>Pterygota</taxon>
        <taxon>Neoptera</taxon>
        <taxon>Endopterygota</taxon>
        <taxon>Diptera</taxon>
        <taxon>Nematocera</taxon>
        <taxon>Culicoidea</taxon>
        <taxon>Culicidae</taxon>
        <taxon>Anophelinae</taxon>
        <taxon>Anopheles</taxon>
        <taxon>Anopheles maculatus group</taxon>
    </lineage>
</organism>
<keyword evidence="5" id="KW-1185">Reference proteome</keyword>
<sequence>MQIMFPDANDVNIKPIKRSQVTITGSINGVYLARQQLIGSLPIALIFDYPENTVDSEEITKLMLTHDVFISVRQKSRQSTLCIVIKGIEKFIANIYEARHQLLKCSGPRVAAEVPRTYFGPNEHPQQTTQNISALLAGPIAPPFSPLSPINALSFVGWPSPTSAATAAAGLPPADYAFGHMRGQFQNFHLHGSTKLPTPHHQQLLPLSLPPGLDRTITGNSAASKLSHLSSPHLLSVPPGAGGGGGGGGGGSFLQNQQLSQHHHHHQHSGHTHHQRNQQPVHSNGNCSTSTSLTVSQNSSHNDIHSSGYQSLNCSSNSLDQQYQSNSSTGGSVVSQVSSNSLLNSSPDHQSPGVSGTSGINRCRLSVCTPESPHYQSDLEQRTPLAFEQKSSLNDKFLFNLDPRVVAGYKAMHMSPQQGEVRTPTLSWQGLGLSQSSPAPLEACDLSWANTSSSSGSGGAANTSTSSSGSGGTDSRHNLTTTMIEVTPRHQREQMAQYNDVTAILTGLGLEHYIKNFINGEIDMTVFQTLTDQDLLNLDIKPLGARRRILMAIHDLSARQGSGLFGSTALSPSGLPSALSRFSGSAAPGAERRSSSGQ</sequence>
<dbReference type="Gene3D" id="1.10.150.50">
    <property type="entry name" value="Transcription Factor, Ets-1"/>
    <property type="match status" value="1"/>
</dbReference>
<evidence type="ECO:0000259" key="3">
    <source>
        <dbReference type="PROSITE" id="PS50105"/>
    </source>
</evidence>
<feature type="compositionally biased region" description="Gly residues" evidence="2">
    <location>
        <begin position="240"/>
        <end position="252"/>
    </location>
</feature>
<dbReference type="AlphaFoldDB" id="A0A182SNH8"/>
<evidence type="ECO:0000313" key="4">
    <source>
        <dbReference type="EnsemblMetazoa" id="AMAM010272-PA"/>
    </source>
</evidence>
<feature type="compositionally biased region" description="Low complexity" evidence="2">
    <location>
        <begin position="196"/>
        <end position="211"/>
    </location>
</feature>
<evidence type="ECO:0000256" key="1">
    <source>
        <dbReference type="ARBA" id="ARBA00022737"/>
    </source>
</evidence>
<keyword evidence="1" id="KW-0677">Repeat</keyword>
<dbReference type="PANTHER" id="PTHR10627:SF69">
    <property type="entry name" value="PROTEIN BICAUDAL C"/>
    <property type="match status" value="1"/>
</dbReference>
<protein>
    <submittedName>
        <fullName evidence="4">SAM domain-containing protein</fullName>
    </submittedName>
</protein>
<dbReference type="GO" id="GO:0005737">
    <property type="term" value="C:cytoplasm"/>
    <property type="evidence" value="ECO:0007669"/>
    <property type="project" value="TreeGrafter"/>
</dbReference>
<dbReference type="Pfam" id="PF22985">
    <property type="entry name" value="KH_BICC1"/>
    <property type="match status" value="1"/>
</dbReference>
<evidence type="ECO:0000313" key="5">
    <source>
        <dbReference type="Proteomes" id="UP000075901"/>
    </source>
</evidence>
<dbReference type="InterPro" id="IPR001660">
    <property type="entry name" value="SAM"/>
</dbReference>
<proteinExistence type="predicted"/>
<name>A0A182SNH8_9DIPT</name>
<feature type="compositionally biased region" description="Low complexity" evidence="2">
    <location>
        <begin position="324"/>
        <end position="346"/>
    </location>
</feature>
<dbReference type="VEuPathDB" id="VectorBase:AMAM010272"/>
<dbReference type="SUPFAM" id="SSF47769">
    <property type="entry name" value="SAM/Pointed domain"/>
    <property type="match status" value="1"/>
</dbReference>
<feature type="domain" description="SAM" evidence="3">
    <location>
        <begin position="496"/>
        <end position="559"/>
    </location>
</feature>
<feature type="region of interest" description="Disordered" evidence="2">
    <location>
        <begin position="190"/>
        <end position="219"/>
    </location>
</feature>
<feature type="compositionally biased region" description="Polar residues" evidence="2">
    <location>
        <begin position="347"/>
        <end position="360"/>
    </location>
</feature>
<dbReference type="PANTHER" id="PTHR10627">
    <property type="entry name" value="SCP160"/>
    <property type="match status" value="1"/>
</dbReference>
<dbReference type="Proteomes" id="UP000075901">
    <property type="component" value="Unassembled WGS sequence"/>
</dbReference>
<feature type="compositionally biased region" description="Polar residues" evidence="2">
    <location>
        <begin position="277"/>
        <end position="323"/>
    </location>
</feature>
<reference evidence="4" key="2">
    <citation type="submission" date="2020-05" db="UniProtKB">
        <authorList>
            <consortium name="EnsemblMetazoa"/>
        </authorList>
    </citation>
    <scope>IDENTIFICATION</scope>
    <source>
        <strain evidence="4">maculatus3</strain>
    </source>
</reference>
<dbReference type="EnsemblMetazoa" id="AMAM010272-RA">
    <property type="protein sequence ID" value="AMAM010272-PA"/>
    <property type="gene ID" value="AMAM010272"/>
</dbReference>
<dbReference type="Gene3D" id="3.30.310.270">
    <property type="match status" value="1"/>
</dbReference>
<dbReference type="InterPro" id="IPR054727">
    <property type="entry name" value="BICC1_KH"/>
</dbReference>
<dbReference type="SMART" id="SM00454">
    <property type="entry name" value="SAM"/>
    <property type="match status" value="1"/>
</dbReference>
<dbReference type="Pfam" id="PF00536">
    <property type="entry name" value="SAM_1"/>
    <property type="match status" value="1"/>
</dbReference>
<accession>A0A182SNH8</accession>
<dbReference type="PROSITE" id="PS50105">
    <property type="entry name" value="SAM_DOMAIN"/>
    <property type="match status" value="1"/>
</dbReference>